<gene>
    <name evidence="4" type="ORF">D5086_0000152220</name>
</gene>
<dbReference type="PROSITE" id="PS50250">
    <property type="entry name" value="PCI"/>
    <property type="match status" value="1"/>
</dbReference>
<sequence length="434" mass="48791">MPEEAEIVNNRSNEPGISSFVSEFLSNFISWKKLTDDLILEVLDFLLSKTSAAKEDDSATSSHPICGGNLLPELLLFCYFLVLIFLVEQRRYEEDKTCSMGGLNLLMDINAVEPVTIGAIASRLYFYYSYTHEVSGDLAEIRCALFGLHKVAILNHDELGQLCRYLFYLGKIRTIRLEYSDAKERFVQAAQIAPVAARSFRIQCSKLAVLVRLLLGEIPERAILTQSGMQGVLRPYFELTNMSDFSLSGLVDMADCLAVGIGDLELFSDVSEKFAGIFISDRTNNVIVRLQHGVIRIGLRTISICYSRIPLDDVADTLRMHSTNPVESVVAKAIRDGAIDAKIDHANGWLILKETGDIYFTAEPLAAFSSRIAFCVNLHNEAAWNLRFPLDKYSSDEWKSANQILNRKMASIFRTMLLFSQFLPSVPHFLYSLY</sequence>
<accession>A0A4U5Q516</accession>
<feature type="domain" description="PCI" evidence="3">
    <location>
        <begin position="163"/>
        <end position="357"/>
    </location>
</feature>
<evidence type="ECO:0000256" key="2">
    <source>
        <dbReference type="ARBA" id="ARBA00022942"/>
    </source>
</evidence>
<reference evidence="4" key="1">
    <citation type="submission" date="2018-10" db="EMBL/GenBank/DDBJ databases">
        <title>Population genomic analysis revealed the cold adaptation of white poplar.</title>
        <authorList>
            <person name="Liu Y.-J."/>
        </authorList>
    </citation>
    <scope>NUCLEOTIDE SEQUENCE [LARGE SCALE GENOMIC DNA]</scope>
    <source>
        <strain evidence="4">PAL-ZL1</strain>
    </source>
</reference>
<evidence type="ECO:0000259" key="3">
    <source>
        <dbReference type="PROSITE" id="PS50250"/>
    </source>
</evidence>
<dbReference type="GO" id="GO:0008541">
    <property type="term" value="C:proteasome regulatory particle, lid subcomplex"/>
    <property type="evidence" value="ECO:0007669"/>
    <property type="project" value="TreeGrafter"/>
</dbReference>
<comment type="similarity">
    <text evidence="1">Belongs to the proteasome subunit S3 family.</text>
</comment>
<dbReference type="InterPro" id="IPR057985">
    <property type="entry name" value="TPR_PSMD3_N"/>
</dbReference>
<dbReference type="InterPro" id="IPR050756">
    <property type="entry name" value="CSN3"/>
</dbReference>
<dbReference type="InterPro" id="IPR000717">
    <property type="entry name" value="PCI_dom"/>
</dbReference>
<dbReference type="Pfam" id="PF01399">
    <property type="entry name" value="PCI"/>
    <property type="match status" value="1"/>
</dbReference>
<organism evidence="4">
    <name type="scientific">Populus alba</name>
    <name type="common">White poplar</name>
    <dbReference type="NCBI Taxonomy" id="43335"/>
    <lineage>
        <taxon>Eukaryota</taxon>
        <taxon>Viridiplantae</taxon>
        <taxon>Streptophyta</taxon>
        <taxon>Embryophyta</taxon>
        <taxon>Tracheophyta</taxon>
        <taxon>Spermatophyta</taxon>
        <taxon>Magnoliopsida</taxon>
        <taxon>eudicotyledons</taxon>
        <taxon>Gunneridae</taxon>
        <taxon>Pentapetalae</taxon>
        <taxon>rosids</taxon>
        <taxon>fabids</taxon>
        <taxon>Malpighiales</taxon>
        <taxon>Salicaceae</taxon>
        <taxon>Saliceae</taxon>
        <taxon>Populus</taxon>
    </lineage>
</organism>
<dbReference type="GO" id="GO:0030234">
    <property type="term" value="F:enzyme regulator activity"/>
    <property type="evidence" value="ECO:0007669"/>
    <property type="project" value="InterPro"/>
</dbReference>
<dbReference type="EMBL" id="RCHU01000504">
    <property type="protein sequence ID" value="TKS03225.1"/>
    <property type="molecule type" value="Genomic_DNA"/>
</dbReference>
<name>A0A4U5Q516_POPAL</name>
<dbReference type="Gene3D" id="1.25.40.570">
    <property type="match status" value="1"/>
</dbReference>
<keyword evidence="2" id="KW-0647">Proteasome</keyword>
<dbReference type="InterPro" id="IPR036390">
    <property type="entry name" value="WH_DNA-bd_sf"/>
</dbReference>
<dbReference type="Pfam" id="PF25573">
    <property type="entry name" value="TPR_PSMD3_N"/>
    <property type="match status" value="1"/>
</dbReference>
<dbReference type="Pfam" id="PF08375">
    <property type="entry name" value="Rpn3_C"/>
    <property type="match status" value="1"/>
</dbReference>
<dbReference type="InterPro" id="IPR013586">
    <property type="entry name" value="PSMD3_C"/>
</dbReference>
<evidence type="ECO:0000256" key="1">
    <source>
        <dbReference type="ARBA" id="ARBA00007912"/>
    </source>
</evidence>
<proteinExistence type="inferred from homology"/>
<dbReference type="PANTHER" id="PTHR10758">
    <property type="entry name" value="26S PROTEASOME NON-ATPASE REGULATORY SUBUNIT 3/COP9 SIGNALOSOME COMPLEX SUBUNIT 3"/>
    <property type="match status" value="1"/>
</dbReference>
<dbReference type="SUPFAM" id="SSF46785">
    <property type="entry name" value="Winged helix' DNA-binding domain"/>
    <property type="match status" value="1"/>
</dbReference>
<dbReference type="SMART" id="SM00088">
    <property type="entry name" value="PINT"/>
    <property type="match status" value="1"/>
</dbReference>
<dbReference type="AlphaFoldDB" id="A0A4U5Q516"/>
<dbReference type="GO" id="GO:0006511">
    <property type="term" value="P:ubiquitin-dependent protein catabolic process"/>
    <property type="evidence" value="ECO:0007669"/>
    <property type="project" value="TreeGrafter"/>
</dbReference>
<dbReference type="PANTHER" id="PTHR10758:SF19">
    <property type="entry name" value="26S PROTEASOME NON-ATPASE REGULATORY SUBUNIT 3-RELATED"/>
    <property type="match status" value="1"/>
</dbReference>
<comment type="caution">
    <text evidence="4">The sequence shown here is derived from an EMBL/GenBank/DDBJ whole genome shotgun (WGS) entry which is preliminary data.</text>
</comment>
<dbReference type="SMART" id="SM00753">
    <property type="entry name" value="PAM"/>
    <property type="match status" value="1"/>
</dbReference>
<evidence type="ECO:0000313" key="4">
    <source>
        <dbReference type="EMBL" id="TKS03225.1"/>
    </source>
</evidence>
<dbReference type="STRING" id="43335.A0A4U5Q516"/>
<dbReference type="GO" id="GO:0042176">
    <property type="term" value="P:regulation of protein catabolic process"/>
    <property type="evidence" value="ECO:0007669"/>
    <property type="project" value="InterPro"/>
</dbReference>
<protein>
    <recommendedName>
        <fullName evidence="3">PCI domain-containing protein</fullName>
    </recommendedName>
</protein>